<evidence type="ECO:0000313" key="2">
    <source>
        <dbReference type="Proteomes" id="UP000516173"/>
    </source>
</evidence>
<dbReference type="KEGG" id="nwl:NWFMUON74_43470"/>
<gene>
    <name evidence="1" type="ORF">NWFMUON74_43470</name>
</gene>
<dbReference type="GeneID" id="80348819"/>
<dbReference type="AlphaFoldDB" id="A0A7G1KMV2"/>
<dbReference type="EMBL" id="AP023396">
    <property type="protein sequence ID" value="BCK56575.1"/>
    <property type="molecule type" value="Genomic_DNA"/>
</dbReference>
<protein>
    <submittedName>
        <fullName evidence="1">Uncharacterized protein</fullName>
    </submittedName>
</protein>
<dbReference type="RefSeq" id="WP_187683624.1">
    <property type="nucleotide sequence ID" value="NZ_AP023396.1"/>
</dbReference>
<proteinExistence type="predicted"/>
<organism evidence="1 2">
    <name type="scientific">Nocardia wallacei</name>
    <dbReference type="NCBI Taxonomy" id="480035"/>
    <lineage>
        <taxon>Bacteria</taxon>
        <taxon>Bacillati</taxon>
        <taxon>Actinomycetota</taxon>
        <taxon>Actinomycetes</taxon>
        <taxon>Mycobacteriales</taxon>
        <taxon>Nocardiaceae</taxon>
        <taxon>Nocardia</taxon>
    </lineage>
</organism>
<sequence length="287" mass="30868">MTRTRIPPLESDALTRQIERVAAELDELSIETEIVCDAVGEPAALRVPGVLAREQTEPIVAAAAGNSSDLMRRLDNAELSDVLPYGTRSGMAYPRIVCEVLDAVARAITGSPDVAAARLAAPEGGLSIGVGDAGPHTDFPGSLADPPATDIHGFNVHVTLRGSGSAQFSPVRSFAQVRDITERIQAEKRAGRTVIEINDLFPELFGPFLEVASAPVRVTTGDLLLFQARPHMSKGLLPTVHLFESVEGDRWNNVFVPKAGSRREISERRADVAARYRLEALGYPNTL</sequence>
<dbReference type="Proteomes" id="UP000516173">
    <property type="component" value="Chromosome"/>
</dbReference>
<reference evidence="1 2" key="1">
    <citation type="submission" date="2020-08" db="EMBL/GenBank/DDBJ databases">
        <title>Genome Sequencing of Nocardia wallacei strain FMUON74 and assembly.</title>
        <authorList>
            <person name="Toyokawa M."/>
            <person name="Uesaka K."/>
        </authorList>
    </citation>
    <scope>NUCLEOTIDE SEQUENCE [LARGE SCALE GENOMIC DNA]</scope>
    <source>
        <strain evidence="1 2">FMUON74</strain>
    </source>
</reference>
<accession>A0A7G1KMV2</accession>
<keyword evidence="2" id="KW-1185">Reference proteome</keyword>
<evidence type="ECO:0000313" key="1">
    <source>
        <dbReference type="EMBL" id="BCK56575.1"/>
    </source>
</evidence>
<name>A0A7G1KMV2_9NOCA</name>